<feature type="region of interest" description="Disordered" evidence="1">
    <location>
        <begin position="743"/>
        <end position="777"/>
    </location>
</feature>
<feature type="region of interest" description="Disordered" evidence="1">
    <location>
        <begin position="790"/>
        <end position="834"/>
    </location>
</feature>
<feature type="compositionally biased region" description="Low complexity" evidence="1">
    <location>
        <begin position="701"/>
        <end position="711"/>
    </location>
</feature>
<feature type="compositionally biased region" description="Basic and acidic residues" evidence="1">
    <location>
        <begin position="1814"/>
        <end position="1840"/>
    </location>
</feature>
<organism evidence="2 3">
    <name type="scientific">Chlamydomonas schloesseri</name>
    <dbReference type="NCBI Taxonomy" id="2026947"/>
    <lineage>
        <taxon>Eukaryota</taxon>
        <taxon>Viridiplantae</taxon>
        <taxon>Chlorophyta</taxon>
        <taxon>core chlorophytes</taxon>
        <taxon>Chlorophyceae</taxon>
        <taxon>CS clade</taxon>
        <taxon>Chlamydomonadales</taxon>
        <taxon>Chlamydomonadaceae</taxon>
        <taxon>Chlamydomonas</taxon>
    </lineage>
</organism>
<feature type="compositionally biased region" description="Low complexity" evidence="1">
    <location>
        <begin position="576"/>
        <end position="590"/>
    </location>
</feature>
<feature type="region of interest" description="Disordered" evidence="1">
    <location>
        <begin position="1384"/>
        <end position="1427"/>
    </location>
</feature>
<feature type="compositionally biased region" description="Acidic residues" evidence="1">
    <location>
        <begin position="1847"/>
        <end position="1857"/>
    </location>
</feature>
<dbReference type="OrthoDB" id="552444at2759"/>
<comment type="caution">
    <text evidence="2">The sequence shown here is derived from an EMBL/GenBank/DDBJ whole genome shotgun (WGS) entry which is preliminary data.</text>
</comment>
<evidence type="ECO:0000313" key="3">
    <source>
        <dbReference type="Proteomes" id="UP000613740"/>
    </source>
</evidence>
<feature type="compositionally biased region" description="Low complexity" evidence="1">
    <location>
        <begin position="637"/>
        <end position="663"/>
    </location>
</feature>
<feature type="compositionally biased region" description="Low complexity" evidence="1">
    <location>
        <begin position="1273"/>
        <end position="1286"/>
    </location>
</feature>
<feature type="region of interest" description="Disordered" evidence="1">
    <location>
        <begin position="1319"/>
        <end position="1368"/>
    </location>
</feature>
<feature type="compositionally biased region" description="Polar residues" evidence="1">
    <location>
        <begin position="684"/>
        <end position="693"/>
    </location>
</feature>
<proteinExistence type="predicted"/>
<feature type="compositionally biased region" description="Low complexity" evidence="1">
    <location>
        <begin position="493"/>
        <end position="546"/>
    </location>
</feature>
<reference evidence="2" key="1">
    <citation type="journal article" date="2020" name="bioRxiv">
        <title>Comparative genomics of Chlamydomonas.</title>
        <authorList>
            <person name="Craig R.J."/>
            <person name="Hasan A.R."/>
            <person name="Ness R.W."/>
            <person name="Keightley P.D."/>
        </authorList>
    </citation>
    <scope>NUCLEOTIDE SEQUENCE</scope>
    <source>
        <strain evidence="2">CCAP 11/173</strain>
    </source>
</reference>
<feature type="region of interest" description="Disordered" evidence="1">
    <location>
        <begin position="1152"/>
        <end position="1172"/>
    </location>
</feature>
<feature type="region of interest" description="Disordered" evidence="1">
    <location>
        <begin position="1613"/>
        <end position="1635"/>
    </location>
</feature>
<dbReference type="Proteomes" id="UP000613740">
    <property type="component" value="Unassembled WGS sequence"/>
</dbReference>
<feature type="compositionally biased region" description="Low complexity" evidence="1">
    <location>
        <begin position="100"/>
        <end position="117"/>
    </location>
</feature>
<feature type="compositionally biased region" description="Low complexity" evidence="1">
    <location>
        <begin position="413"/>
        <end position="424"/>
    </location>
</feature>
<feature type="compositionally biased region" description="Pro residues" evidence="1">
    <location>
        <begin position="390"/>
        <end position="403"/>
    </location>
</feature>
<feature type="compositionally biased region" description="Low complexity" evidence="1">
    <location>
        <begin position="758"/>
        <end position="769"/>
    </location>
</feature>
<feature type="region of interest" description="Disordered" evidence="1">
    <location>
        <begin position="332"/>
        <end position="426"/>
    </location>
</feature>
<dbReference type="EMBL" id="JAEHOD010000057">
    <property type="protein sequence ID" value="KAG2434480.1"/>
    <property type="molecule type" value="Genomic_DNA"/>
</dbReference>
<sequence>MEPRSISPLFFGAKTPFPAQPGLFATTQQPRSVSPLAQQYAASLHYKLLAGLRPRPRPAPPAQQAPSWLPPGASLSKAAAAHRAHRASSAPYQRKSAQQPSSSVSPGRSVSPGTSSGHKPGGGPRSSSVSPPGGHLTTVQTPWGLYHSHVLATAAPTATPGLWNPAGSSALPASAMASKSAASAASRSAAGSTRQPFTLLTNTGALQTPAPQLAGVPHCSGTVGGGGAGDVLGAAGMMLTPPDSGLGSGSGSGRSLGPLEQLVRSALSLSASGYTEEEHRRHQQLQQGRQTRQEQPQWQQQEPGYGSLSAAAAPRTASSAAVGAGAGILWRQHQQDQQHRQTHQKQSQGQAQQPPRASSAPRLAPWLLTDSYDPLAPPPAAAAADGLVLTPPPPAPPPPPPHPLQQQGHQSYGGAAAKGAAAAGTPSPVGALLAALGRQVEAGLAAAAASPATSGAVTSSSSPGAAQLRPAHAQRPVAIPVTHLHQLQRHQRAAQPQASSHTASASQQPHASPPRAQQEQQPQQQTSPVQYSPRAAARTTGQAAGRSATVPWVAAGALEQQENRGTGAARALLYQQQQQPQHLAAAGSSPRARRGVAPPAPGEFGSPGSLASNDLHPMPPAQQRLLQALPPAALHAYQSYQQQQQPGLPLRPQQAWQPQPQEEALPRQPRPQEQVWGLQRPGQYDSSYVSAHSSAKGLRLQQQQQQQQQQQHFPEPHGLTSAALAPAAGPQGQEAIVRQSVLPPTTAPAPPIPPEWIDGLSDSSSASGGQQPTQPQPAFSYSHVWRAWQEEDHHQSAPQRLSAGPQPLQPAATGTAPAIRSPRPTVSPGHSPRPELEELDARVRYTAFDADASAIAARLLDDAQQVARWPDRARMALAHLTSPQPPSSGATSAGTSAGAVGLATAAGEPGRWSAGLTGDPATSMGVGSRGGQAALHVPGDSDALLGAFSPRRSAGGHGGGVEVGATGRGLRPAEVMAGAPAPSPATEAVSAFLGRLHAESPSPLPVPAAAGRRGEWGAQQQPTALAPPRHQPSRLSAAPRLFQLAAKAFEGWKHQVALRRLFRYLASGRETRIMVQVFGAWHDIALAQQTRRVAAAASFSRQRRVRLVAAAFAGWRAGAAAAARVRHAAEHRARSLRARTLLLRALRGWKPQQQQQQQQQHRQPPLSPMPSAEARVQEAWEENYGRDVHRLLRMRHCFRLWLALADRGMQVMQAQAALQQEVLGELVEEAALREAADLLSRHRYLAPVLHAWRALAAASATTRANGVDRGEMPAGSGAYSPAASGDPPRRSPAEAPAVLLPGVAVSAGAIAGDVSAGRDMRPQQLGLPPLPPPAASQGRRGLQSPVAEPGAAQSEAVASASGGSTTPLSAPAAAYAAAAVRASSGGSGAASAPPSAGPMAGAGGATSSGRVSASSTPPSMQRPQLHGLPVSELCQVLESDLEWLTERFLTPTGSRSSGRPWDDAGGGGGSSGSSSLDRRFRSASLGGGGATPPPSRPVAALRSGAQSEGGGGPAAGAGAGGGMPAAGGAFELTGWGRGADAGIGSVGGVALEVVREGSDEEAEAEMSEAAAVDSLGGGLGVQAAPRGREAEPRALGSLWAGADDGRGPIEVTFGDSSAGGSAVSSRRPSVSGTEVSLADAATLDAAAGSGRGTQEGSIRGPVALWPQADHQYGAAEGFRVSGGSSAASWAPGEPRVPKAPGGFGAGSGNGLAQRAAAAVDKYLLQQQQQAQQRGMAGDGDQQCFGHGQDQLCSLHCYEGQDQVGGPSQQHDAHDHHHPQQQQQQQPVGMEPLELHKHSFAGPEHVMEGEEEFDPEHGEFDPEHGEYDPEHGEFDPEHGEVEPLVPADEAEAEVEAEAGEPPAVYDEESWPPMGRWQASPMRPGQDATPYKRYVALPGPAGVLRLRSES</sequence>
<feature type="compositionally biased region" description="Low complexity" evidence="1">
    <location>
        <begin position="1407"/>
        <end position="1419"/>
    </location>
</feature>
<feature type="compositionally biased region" description="Low complexity" evidence="1">
    <location>
        <begin position="284"/>
        <end position="319"/>
    </location>
</feature>
<feature type="compositionally biased region" description="Low complexity" evidence="1">
    <location>
        <begin position="1384"/>
        <end position="1399"/>
    </location>
</feature>
<feature type="compositionally biased region" description="Low complexity" evidence="1">
    <location>
        <begin position="1616"/>
        <end position="1635"/>
    </location>
</feature>
<feature type="region of interest" description="Disordered" evidence="1">
    <location>
        <begin position="1762"/>
        <end position="1786"/>
    </location>
</feature>
<feature type="compositionally biased region" description="Pro residues" evidence="1">
    <location>
        <begin position="745"/>
        <end position="754"/>
    </location>
</feature>
<feature type="region of interest" description="Disordered" evidence="1">
    <location>
        <begin position="1450"/>
        <end position="1518"/>
    </location>
</feature>
<feature type="region of interest" description="Disordered" evidence="1">
    <location>
        <begin position="272"/>
        <end position="319"/>
    </location>
</feature>
<accession>A0A835TAH5</accession>
<feature type="region of interest" description="Disordered" evidence="1">
    <location>
        <begin position="1263"/>
        <end position="1294"/>
    </location>
</feature>
<feature type="compositionally biased region" description="Low complexity" evidence="1">
    <location>
        <begin position="125"/>
        <end position="134"/>
    </location>
</feature>
<evidence type="ECO:0000313" key="2">
    <source>
        <dbReference type="EMBL" id="KAG2434480.1"/>
    </source>
</evidence>
<keyword evidence="3" id="KW-1185">Reference proteome</keyword>
<feature type="region of interest" description="Disordered" evidence="1">
    <location>
        <begin position="486"/>
        <end position="546"/>
    </location>
</feature>
<feature type="region of interest" description="Disordered" evidence="1">
    <location>
        <begin position="576"/>
        <end position="618"/>
    </location>
</feature>
<gene>
    <name evidence="2" type="ORF">HYH02_012309</name>
</gene>
<name>A0A835TAH5_9CHLO</name>
<feature type="compositionally biased region" description="Gly residues" evidence="1">
    <location>
        <begin position="1507"/>
        <end position="1518"/>
    </location>
</feature>
<feature type="region of interest" description="Disordered" evidence="1">
    <location>
        <begin position="637"/>
        <end position="715"/>
    </location>
</feature>
<feature type="region of interest" description="Disordered" evidence="1">
    <location>
        <begin position="1002"/>
        <end position="1032"/>
    </location>
</feature>
<evidence type="ECO:0008006" key="4">
    <source>
        <dbReference type="Google" id="ProtNLM"/>
    </source>
</evidence>
<feature type="region of interest" description="Disordered" evidence="1">
    <location>
        <begin position="1807"/>
        <end position="1885"/>
    </location>
</feature>
<feature type="compositionally biased region" description="Low complexity" evidence="1">
    <location>
        <begin position="344"/>
        <end position="365"/>
    </location>
</feature>
<protein>
    <recommendedName>
        <fullName evidence="4">Sfi1 spindle body domain-containing protein</fullName>
    </recommendedName>
</protein>
<feature type="region of interest" description="Disordered" evidence="1">
    <location>
        <begin position="52"/>
        <end position="140"/>
    </location>
</feature>
<evidence type="ECO:0000256" key="1">
    <source>
        <dbReference type="SAM" id="MobiDB-lite"/>
    </source>
</evidence>